<name>A0A6C2UAQ3_PONDE</name>
<evidence type="ECO:0000313" key="3">
    <source>
        <dbReference type="EMBL" id="VGO17095.1"/>
    </source>
</evidence>
<dbReference type="GO" id="GO:0006351">
    <property type="term" value="P:DNA-templated transcription"/>
    <property type="evidence" value="ECO:0007669"/>
    <property type="project" value="TreeGrafter"/>
</dbReference>
<evidence type="ECO:0000259" key="1">
    <source>
        <dbReference type="Pfam" id="PF08223"/>
    </source>
</evidence>
<evidence type="ECO:0000313" key="4">
    <source>
        <dbReference type="Proteomes" id="UP000366872"/>
    </source>
</evidence>
<dbReference type="EMBL" id="CAAHFG010000004">
    <property type="protein sequence ID" value="VGO17095.1"/>
    <property type="molecule type" value="Genomic_DNA"/>
</dbReference>
<feature type="domain" description="Transcriptional repressor PaaX-like C-terminal" evidence="1">
    <location>
        <begin position="186"/>
        <end position="271"/>
    </location>
</feature>
<gene>
    <name evidence="3" type="ORF">PDESU_05690</name>
</gene>
<evidence type="ECO:0000259" key="2">
    <source>
        <dbReference type="Pfam" id="PF20803"/>
    </source>
</evidence>
<dbReference type="AlphaFoldDB" id="A0A6C2UAQ3"/>
<organism evidence="3 4">
    <name type="scientific">Pontiella desulfatans</name>
    <dbReference type="NCBI Taxonomy" id="2750659"/>
    <lineage>
        <taxon>Bacteria</taxon>
        <taxon>Pseudomonadati</taxon>
        <taxon>Kiritimatiellota</taxon>
        <taxon>Kiritimatiellia</taxon>
        <taxon>Kiritimatiellales</taxon>
        <taxon>Pontiellaceae</taxon>
        <taxon>Pontiella</taxon>
    </lineage>
</organism>
<dbReference type="Pfam" id="PF08223">
    <property type="entry name" value="PaaX_C"/>
    <property type="match status" value="1"/>
</dbReference>
<dbReference type="InterPro" id="IPR013225">
    <property type="entry name" value="PaaX_C"/>
</dbReference>
<dbReference type="Gene3D" id="3.30.70.2650">
    <property type="match status" value="1"/>
</dbReference>
<feature type="domain" description="Transcriptional repressor PaaX-like central Cas2-like" evidence="2">
    <location>
        <begin position="101"/>
        <end position="181"/>
    </location>
</feature>
<dbReference type="Proteomes" id="UP000366872">
    <property type="component" value="Unassembled WGS sequence"/>
</dbReference>
<dbReference type="PANTHER" id="PTHR30319">
    <property type="entry name" value="PHENYLACETIC ACID REGULATOR-RELATED TRANSCRIPTIONAL REPRESSOR"/>
    <property type="match status" value="1"/>
</dbReference>
<reference evidence="3 4" key="1">
    <citation type="submission" date="2019-04" db="EMBL/GenBank/DDBJ databases">
        <authorList>
            <person name="Van Vliet M D."/>
        </authorList>
    </citation>
    <scope>NUCLEOTIDE SEQUENCE [LARGE SCALE GENOMIC DNA]</scope>
    <source>
        <strain evidence="3 4">F1</strain>
    </source>
</reference>
<dbReference type="PANTHER" id="PTHR30319:SF1">
    <property type="entry name" value="TRANSCRIPTIONAL REPRESSOR PAAX"/>
    <property type="match status" value="1"/>
</dbReference>
<proteinExistence type="predicted"/>
<accession>A0A6C2UAQ3</accession>
<dbReference type="Pfam" id="PF20803">
    <property type="entry name" value="PaaX_M"/>
    <property type="match status" value="1"/>
</dbReference>
<sequence length="279" mass="33099">MDWISFHHPDWSLPVVRRRAQEEWLDLVEDLAEILTTGGRVHFWKSTYPNLRAYHNSMSRLRGAGLLVRHENDGKLPHLKLTALGQAALPEYHFPEKLWNTKWNGIWYTLVFDVPEKERHYRDTLRKFLKRMRMGCLQKSVWISPRDIRPEYDDLERAANVNAVSYLLESRTVLHHEAIEMVENSWNFDWLKELHERYLSVFSGNLRVLEETDHDEAALLHLLRQESEAYLQCMRPDPLLPSELLPKGYRGKAVYELHKTVRSAIGRQLEKYIIQHPRS</sequence>
<protein>
    <submittedName>
        <fullName evidence="3">Uncharacterized protein</fullName>
    </submittedName>
</protein>
<dbReference type="RefSeq" id="WP_168442653.1">
    <property type="nucleotide sequence ID" value="NZ_CAAHFG010000004.1"/>
</dbReference>
<dbReference type="InterPro" id="IPR048846">
    <property type="entry name" value="PaaX-like_central"/>
</dbReference>
<keyword evidence="4" id="KW-1185">Reference proteome</keyword>